<dbReference type="AlphaFoldDB" id="A0A8S9GAE7"/>
<evidence type="ECO:0000313" key="1">
    <source>
        <dbReference type="EMBL" id="KAF2542983.1"/>
    </source>
</evidence>
<evidence type="ECO:0000313" key="2">
    <source>
        <dbReference type="Proteomes" id="UP000712281"/>
    </source>
</evidence>
<reference evidence="1" key="1">
    <citation type="submission" date="2019-12" db="EMBL/GenBank/DDBJ databases">
        <title>Genome sequencing and annotation of Brassica cretica.</title>
        <authorList>
            <person name="Studholme D.J."/>
            <person name="Sarris P.F."/>
        </authorList>
    </citation>
    <scope>NUCLEOTIDE SEQUENCE</scope>
    <source>
        <strain evidence="1">PFS-001/15</strain>
        <tissue evidence="1">Leaf</tissue>
    </source>
</reference>
<protein>
    <submittedName>
        <fullName evidence="1">Uncharacterized protein</fullName>
    </submittedName>
</protein>
<comment type="caution">
    <text evidence="1">The sequence shown here is derived from an EMBL/GenBank/DDBJ whole genome shotgun (WGS) entry which is preliminary data.</text>
</comment>
<dbReference type="Proteomes" id="UP000712281">
    <property type="component" value="Unassembled WGS sequence"/>
</dbReference>
<gene>
    <name evidence="1" type="ORF">F2Q68_00030715</name>
</gene>
<dbReference type="EMBL" id="QGKW02002005">
    <property type="protein sequence ID" value="KAF2542983.1"/>
    <property type="molecule type" value="Genomic_DNA"/>
</dbReference>
<organism evidence="1 2">
    <name type="scientific">Brassica cretica</name>
    <name type="common">Mustard</name>
    <dbReference type="NCBI Taxonomy" id="69181"/>
    <lineage>
        <taxon>Eukaryota</taxon>
        <taxon>Viridiplantae</taxon>
        <taxon>Streptophyta</taxon>
        <taxon>Embryophyta</taxon>
        <taxon>Tracheophyta</taxon>
        <taxon>Spermatophyta</taxon>
        <taxon>Magnoliopsida</taxon>
        <taxon>eudicotyledons</taxon>
        <taxon>Gunneridae</taxon>
        <taxon>Pentapetalae</taxon>
        <taxon>rosids</taxon>
        <taxon>malvids</taxon>
        <taxon>Brassicales</taxon>
        <taxon>Brassicaceae</taxon>
        <taxon>Brassiceae</taxon>
        <taxon>Brassica</taxon>
    </lineage>
</organism>
<proteinExistence type="predicted"/>
<name>A0A8S9GAE7_BRACR</name>
<sequence>MPRLSLSPRPTLSFLAGSKSATMSGGGRWLMCSSLLDLLFSRSSSPDLNKVATKNCTLRLLDEGARCKIESLRVVAYLVIKIVRQTMPKGAKGMRAGGHLGSLETVDNVDSNHMEMHNVAFIGHPCAQDIDVCRSRAGATEHVGLSVSNAESDVGVNSYAILPLHRSRAVMLLRQWFYKTIVRHKA</sequence>
<accession>A0A8S9GAE7</accession>